<comment type="caution">
    <text evidence="2">The sequence shown here is derived from an EMBL/GenBank/DDBJ whole genome shotgun (WGS) entry which is preliminary data.</text>
</comment>
<gene>
    <name evidence="2" type="ORF">FE257_004635</name>
</gene>
<organism evidence="2 3">
    <name type="scientific">Aspergillus nanangensis</name>
    <dbReference type="NCBI Taxonomy" id="2582783"/>
    <lineage>
        <taxon>Eukaryota</taxon>
        <taxon>Fungi</taxon>
        <taxon>Dikarya</taxon>
        <taxon>Ascomycota</taxon>
        <taxon>Pezizomycotina</taxon>
        <taxon>Eurotiomycetes</taxon>
        <taxon>Eurotiomycetidae</taxon>
        <taxon>Eurotiales</taxon>
        <taxon>Aspergillaceae</taxon>
        <taxon>Aspergillus</taxon>
        <taxon>Aspergillus subgen. Circumdati</taxon>
    </lineage>
</organism>
<name>A0AAD4CYV4_ASPNN</name>
<evidence type="ECO:0000313" key="3">
    <source>
        <dbReference type="Proteomes" id="UP001194746"/>
    </source>
</evidence>
<feature type="region of interest" description="Disordered" evidence="1">
    <location>
        <begin position="1"/>
        <end position="74"/>
    </location>
</feature>
<feature type="compositionally biased region" description="Basic and acidic residues" evidence="1">
    <location>
        <begin position="57"/>
        <end position="74"/>
    </location>
</feature>
<dbReference type="EMBL" id="VCAU01000002">
    <property type="protein sequence ID" value="KAF9895011.1"/>
    <property type="molecule type" value="Genomic_DNA"/>
</dbReference>
<feature type="compositionally biased region" description="Basic and acidic residues" evidence="1">
    <location>
        <begin position="90"/>
        <end position="99"/>
    </location>
</feature>
<accession>A0AAD4CYV4</accession>
<evidence type="ECO:0000256" key="1">
    <source>
        <dbReference type="SAM" id="MobiDB-lite"/>
    </source>
</evidence>
<protein>
    <submittedName>
        <fullName evidence="2">Uncharacterized protein</fullName>
    </submittedName>
</protein>
<feature type="compositionally biased region" description="Basic and acidic residues" evidence="1">
    <location>
        <begin position="1"/>
        <end position="11"/>
    </location>
</feature>
<sequence>MSSIRNDDRTTGTDSSVESSSEIDRVLLPLRPSGVDTGRDILPNSVGSNDDSPVSEKPWEPSWERRESWSEQDRRHEFQTQLLDVEEGDEKGFTEVHEL</sequence>
<dbReference type="AlphaFoldDB" id="A0AAD4CYV4"/>
<keyword evidence="3" id="KW-1185">Reference proteome</keyword>
<evidence type="ECO:0000313" key="2">
    <source>
        <dbReference type="EMBL" id="KAF9895011.1"/>
    </source>
</evidence>
<reference evidence="2" key="2">
    <citation type="submission" date="2020-02" db="EMBL/GenBank/DDBJ databases">
        <authorList>
            <person name="Gilchrist C.L.M."/>
            <person name="Chooi Y.-H."/>
        </authorList>
    </citation>
    <scope>NUCLEOTIDE SEQUENCE</scope>
    <source>
        <strain evidence="2">MST-FP2251</strain>
    </source>
</reference>
<dbReference type="Proteomes" id="UP001194746">
    <property type="component" value="Unassembled WGS sequence"/>
</dbReference>
<feature type="region of interest" description="Disordered" evidence="1">
    <location>
        <begin position="80"/>
        <end position="99"/>
    </location>
</feature>
<proteinExistence type="predicted"/>
<reference evidence="2" key="1">
    <citation type="journal article" date="2019" name="Beilstein J. Org. Chem.">
        <title>Nanangenines: drimane sesquiterpenoids as the dominant metabolite cohort of a novel Australian fungus, Aspergillus nanangensis.</title>
        <authorList>
            <person name="Lacey H.J."/>
            <person name="Gilchrist C.L.M."/>
            <person name="Crombie A."/>
            <person name="Kalaitzis J.A."/>
            <person name="Vuong D."/>
            <person name="Rutledge P.J."/>
            <person name="Turner P."/>
            <person name="Pitt J.I."/>
            <person name="Lacey E."/>
            <person name="Chooi Y.H."/>
            <person name="Piggott A.M."/>
        </authorList>
    </citation>
    <scope>NUCLEOTIDE SEQUENCE</scope>
    <source>
        <strain evidence="2">MST-FP2251</strain>
    </source>
</reference>